<feature type="binding site" evidence="14">
    <location>
        <position position="83"/>
    </location>
    <ligand>
        <name>ATP</name>
        <dbReference type="ChEBI" id="CHEBI:30616"/>
    </ligand>
</feature>
<dbReference type="GO" id="GO:0005524">
    <property type="term" value="F:ATP binding"/>
    <property type="evidence" value="ECO:0007669"/>
    <property type="project" value="UniProtKB-UniRule"/>
</dbReference>
<evidence type="ECO:0000256" key="11">
    <source>
        <dbReference type="ARBA" id="ARBA00022842"/>
    </source>
</evidence>
<dbReference type="GO" id="GO:0035556">
    <property type="term" value="P:intracellular signal transduction"/>
    <property type="evidence" value="ECO:0007669"/>
    <property type="project" value="TreeGrafter"/>
</dbReference>
<feature type="region of interest" description="Disordered" evidence="15">
    <location>
        <begin position="373"/>
        <end position="402"/>
    </location>
</feature>
<feature type="domain" description="KA1" evidence="18">
    <location>
        <begin position="773"/>
        <end position="822"/>
    </location>
</feature>
<dbReference type="PROSITE" id="PS50030">
    <property type="entry name" value="UBA"/>
    <property type="match status" value="1"/>
</dbReference>
<dbReference type="CDD" id="cd14003">
    <property type="entry name" value="STKc_AMPK-like"/>
    <property type="match status" value="1"/>
</dbReference>
<feature type="compositionally biased region" description="Polar residues" evidence="15">
    <location>
        <begin position="1"/>
        <end position="12"/>
    </location>
</feature>
<evidence type="ECO:0000256" key="10">
    <source>
        <dbReference type="ARBA" id="ARBA00022840"/>
    </source>
</evidence>
<dbReference type="PROSITE" id="PS00108">
    <property type="entry name" value="PROTEIN_KINASE_ST"/>
    <property type="match status" value="1"/>
</dbReference>
<keyword evidence="7" id="KW-0479">Metal-binding</keyword>
<keyword evidence="8 14" id="KW-0547">Nucleotide-binding</keyword>
<dbReference type="InterPro" id="IPR008271">
    <property type="entry name" value="Ser/Thr_kinase_AS"/>
</dbReference>
<dbReference type="GO" id="GO:0004674">
    <property type="term" value="F:protein serine/threonine kinase activity"/>
    <property type="evidence" value="ECO:0007669"/>
    <property type="project" value="UniProtKB-KW"/>
</dbReference>
<dbReference type="CDD" id="cd14272">
    <property type="entry name" value="UBA_AMPK-RKs"/>
    <property type="match status" value="1"/>
</dbReference>
<evidence type="ECO:0000256" key="9">
    <source>
        <dbReference type="ARBA" id="ARBA00022777"/>
    </source>
</evidence>
<dbReference type="SUPFAM" id="SSF56112">
    <property type="entry name" value="Protein kinase-like (PK-like)"/>
    <property type="match status" value="1"/>
</dbReference>
<name>H9C896_ACACA</name>
<dbReference type="EC" id="2.7.11.1" evidence="3"/>
<dbReference type="PANTHER" id="PTHR24346">
    <property type="entry name" value="MAP/MICROTUBULE AFFINITY-REGULATING KINASE"/>
    <property type="match status" value="1"/>
</dbReference>
<evidence type="ECO:0000256" key="4">
    <source>
        <dbReference type="ARBA" id="ARBA00022527"/>
    </source>
</evidence>
<evidence type="ECO:0000256" key="7">
    <source>
        <dbReference type="ARBA" id="ARBA00022723"/>
    </source>
</evidence>
<feature type="compositionally biased region" description="Pro residues" evidence="15">
    <location>
        <begin position="383"/>
        <end position="392"/>
    </location>
</feature>
<evidence type="ECO:0000259" key="18">
    <source>
        <dbReference type="PROSITE" id="PS50032"/>
    </source>
</evidence>
<dbReference type="InterPro" id="IPR015940">
    <property type="entry name" value="UBA"/>
</dbReference>
<dbReference type="InterPro" id="IPR000719">
    <property type="entry name" value="Prot_kinase_dom"/>
</dbReference>
<dbReference type="AlphaFoldDB" id="H9C896"/>
<evidence type="ECO:0000256" key="3">
    <source>
        <dbReference type="ARBA" id="ARBA00012513"/>
    </source>
</evidence>
<evidence type="ECO:0000256" key="1">
    <source>
        <dbReference type="ARBA" id="ARBA00001946"/>
    </source>
</evidence>
<keyword evidence="6" id="KW-0808">Transferase</keyword>
<evidence type="ECO:0000256" key="14">
    <source>
        <dbReference type="PROSITE-ProRule" id="PRU10141"/>
    </source>
</evidence>
<feature type="domain" description="UBA" evidence="17">
    <location>
        <begin position="325"/>
        <end position="365"/>
    </location>
</feature>
<keyword evidence="9 19" id="KW-0418">Kinase</keyword>
<dbReference type="SMART" id="SM00220">
    <property type="entry name" value="S_TKc"/>
    <property type="match status" value="1"/>
</dbReference>
<dbReference type="SUPFAM" id="SSF103243">
    <property type="entry name" value="KA1-like"/>
    <property type="match status" value="1"/>
</dbReference>
<dbReference type="GO" id="GO:0106310">
    <property type="term" value="F:protein serine kinase activity"/>
    <property type="evidence" value="ECO:0007669"/>
    <property type="project" value="RHEA"/>
</dbReference>
<keyword evidence="4" id="KW-0723">Serine/threonine-protein kinase</keyword>
<feature type="region of interest" description="Disordered" evidence="15">
    <location>
        <begin position="419"/>
        <end position="656"/>
    </location>
</feature>
<dbReference type="VEuPathDB" id="AmoebaDB:ACA1_051860"/>
<dbReference type="Gene3D" id="3.30.310.80">
    <property type="entry name" value="Kinase associated domain 1, KA1"/>
    <property type="match status" value="1"/>
</dbReference>
<dbReference type="SMART" id="SM00165">
    <property type="entry name" value="UBA"/>
    <property type="match status" value="1"/>
</dbReference>
<dbReference type="InterPro" id="IPR017441">
    <property type="entry name" value="Protein_kinase_ATP_BS"/>
</dbReference>
<comment type="catalytic activity">
    <reaction evidence="12">
        <text>L-threonyl-[protein] + ATP = O-phospho-L-threonyl-[protein] + ADP + H(+)</text>
        <dbReference type="Rhea" id="RHEA:46608"/>
        <dbReference type="Rhea" id="RHEA-COMP:11060"/>
        <dbReference type="Rhea" id="RHEA-COMP:11605"/>
        <dbReference type="ChEBI" id="CHEBI:15378"/>
        <dbReference type="ChEBI" id="CHEBI:30013"/>
        <dbReference type="ChEBI" id="CHEBI:30616"/>
        <dbReference type="ChEBI" id="CHEBI:61977"/>
        <dbReference type="ChEBI" id="CHEBI:456216"/>
        <dbReference type="EC" id="2.7.11.1"/>
    </reaction>
</comment>
<evidence type="ECO:0000256" key="12">
    <source>
        <dbReference type="ARBA" id="ARBA00047899"/>
    </source>
</evidence>
<evidence type="ECO:0000259" key="17">
    <source>
        <dbReference type="PROSITE" id="PS50030"/>
    </source>
</evidence>
<dbReference type="PROSITE" id="PS50011">
    <property type="entry name" value="PROTEIN_KINASE_DOM"/>
    <property type="match status" value="1"/>
</dbReference>
<feature type="compositionally biased region" description="Low complexity" evidence="15">
    <location>
        <begin position="463"/>
        <end position="473"/>
    </location>
</feature>
<dbReference type="PROSITE" id="PS00107">
    <property type="entry name" value="PROTEIN_KINASE_ATP"/>
    <property type="match status" value="1"/>
</dbReference>
<evidence type="ECO:0000256" key="13">
    <source>
        <dbReference type="ARBA" id="ARBA00048679"/>
    </source>
</evidence>
<dbReference type="Gene3D" id="1.10.510.10">
    <property type="entry name" value="Transferase(Phosphotransferase) domain 1"/>
    <property type="match status" value="1"/>
</dbReference>
<gene>
    <name evidence="19" type="primary">PKC20</name>
</gene>
<dbReference type="GO" id="GO:0005737">
    <property type="term" value="C:cytoplasm"/>
    <property type="evidence" value="ECO:0007669"/>
    <property type="project" value="TreeGrafter"/>
</dbReference>
<evidence type="ECO:0000256" key="5">
    <source>
        <dbReference type="ARBA" id="ARBA00022553"/>
    </source>
</evidence>
<organism evidence="19">
    <name type="scientific">Acanthamoeba castellanii</name>
    <name type="common">Amoeba</name>
    <dbReference type="NCBI Taxonomy" id="5755"/>
    <lineage>
        <taxon>Eukaryota</taxon>
        <taxon>Amoebozoa</taxon>
        <taxon>Discosea</taxon>
        <taxon>Longamoebia</taxon>
        <taxon>Centramoebida</taxon>
        <taxon>Acanthamoebidae</taxon>
        <taxon>Acanthamoeba</taxon>
    </lineage>
</organism>
<dbReference type="PROSITE" id="PS50032">
    <property type="entry name" value="KA1"/>
    <property type="match status" value="1"/>
</dbReference>
<geneLocation type="plastid" evidence="19"/>
<dbReference type="PANTHER" id="PTHR24346:SF82">
    <property type="entry name" value="KP78A-RELATED"/>
    <property type="match status" value="1"/>
</dbReference>
<keyword evidence="10 14" id="KW-0067">ATP-binding</keyword>
<proteinExistence type="evidence at transcript level"/>
<dbReference type="GO" id="GO:0046872">
    <property type="term" value="F:metal ion binding"/>
    <property type="evidence" value="ECO:0007669"/>
    <property type="project" value="UniProtKB-KW"/>
</dbReference>
<feature type="domain" description="Protein kinase" evidence="16">
    <location>
        <begin position="50"/>
        <end position="301"/>
    </location>
</feature>
<feature type="region of interest" description="Disordered" evidence="15">
    <location>
        <begin position="1"/>
        <end position="21"/>
    </location>
</feature>
<sequence length="822" mass="90546">MMETSHGPSMNGSGVRKLASPRLKARPVATVLSPRSSLPQHRRIQCIGHYDLDKTIGQGQFGKVKLATHVLTGERVAVKIILKSKLDEDTLKKVYREVRIMKLLNHPNIIRLYEVIETEKVLFLVMEYASGGEVLDFIVAHGRLQEREARKFFQQIVSAVDYCHKHHVIHRDIKCENLLLDADLNIKIIDFGLSNCFTPGSLMKTFCGSPTYCAPELIQRREYQGPEIDVWSLGVVLFVLVCGYLPFDAKDFQTLFRKILSGAYSVPEFVSPECRDLVRRMLVGDPVQRATLEEVLRHSWLQMGHTPASSEELADAAFAFSLSHEVDPDVVEQMESLGFPREQALDSIVNNRYDIAASTYYLLASRKFKSRPPPAPLGAAAPVAPPQPPQPQRPTRGIRGHKRHHTVDVPIAEMDNQAPSAAHQDPLRDPAPQMNKSRHPPQSGQPAAPHQPSGVPHQPTAPTPTITLTPTGRPADEPHAGAAAGVRIPDPALGNGNPGLLPFWRQRGHHRSRSVDTTSSGIQSPPQHDYTSHIIKEATILNSSPTGSRIARRSPPLNKNHSPPGHYSPAAPSHPPLPPDIARVKAAARRKSMRPKSVGPWNPPAEAATIPAACDVPPPPHEDQSLEAQLRASATVQLPPPPPAPDQGPFKPGHRRAQSYDIRAIKTHEPPAAGAPWHPAQDEEDPLSDDDPSKRGDQSKNGGTLNSLVNSLKSGLGLLRGRGEKEKEKEPRSIRFALNVSTTSAKSAEEIMNEVSRVLALNNTTFTTSSYCAYCTCDDVHFEVEVCKLPMLSMNGIRFNRISGDAWNYKRIAARLIEQMEL</sequence>
<keyword evidence="5" id="KW-0597">Phosphoprotein</keyword>
<evidence type="ECO:0000256" key="8">
    <source>
        <dbReference type="ARBA" id="ARBA00022741"/>
    </source>
</evidence>
<feature type="compositionally biased region" description="Polar residues" evidence="15">
    <location>
        <begin position="699"/>
        <end position="709"/>
    </location>
</feature>
<dbReference type="Pfam" id="PF02149">
    <property type="entry name" value="KA1"/>
    <property type="match status" value="1"/>
</dbReference>
<reference evidence="19" key="2">
    <citation type="journal article" date="2012" name="Exp. Parasitol.">
        <title>Protein kinase C signaling molecules regulate encystation of Acanthamoeba.</title>
        <authorList>
            <person name="Moon E.K."/>
            <person name="Chung D.I."/>
            <person name="Hong Y."/>
            <person name="Kong H.H."/>
        </authorList>
    </citation>
    <scope>NUCLEOTIDE SEQUENCE</scope>
</reference>
<comment type="similarity">
    <text evidence="2">Belongs to the protein kinase superfamily. CAMK Ser/Thr protein kinase family. SNF1 subfamily.</text>
</comment>
<feature type="region of interest" description="Disordered" evidence="15">
    <location>
        <begin position="669"/>
        <end position="709"/>
    </location>
</feature>
<accession>H9C896</accession>
<feature type="compositionally biased region" description="Low complexity" evidence="15">
    <location>
        <begin position="561"/>
        <end position="571"/>
    </location>
</feature>
<evidence type="ECO:0000256" key="2">
    <source>
        <dbReference type="ARBA" id="ARBA00006234"/>
    </source>
</evidence>
<evidence type="ECO:0000256" key="15">
    <source>
        <dbReference type="SAM" id="MobiDB-lite"/>
    </source>
</evidence>
<feature type="compositionally biased region" description="Polar residues" evidence="15">
    <location>
        <begin position="515"/>
        <end position="526"/>
    </location>
</feature>
<evidence type="ECO:0000313" key="19">
    <source>
        <dbReference type="EMBL" id="AFD36249.1"/>
    </source>
</evidence>
<dbReference type="InterPro" id="IPR028375">
    <property type="entry name" value="KA1/Ssp2_C"/>
</dbReference>
<protein>
    <recommendedName>
        <fullName evidence="3">non-specific serine/threonine protein kinase</fullName>
        <ecNumber evidence="3">2.7.11.1</ecNumber>
    </recommendedName>
</protein>
<dbReference type="InterPro" id="IPR011009">
    <property type="entry name" value="Kinase-like_dom_sf"/>
</dbReference>
<dbReference type="InterPro" id="IPR001772">
    <property type="entry name" value="KA1_dom"/>
</dbReference>
<comment type="cofactor">
    <cofactor evidence="1">
        <name>Mg(2+)</name>
        <dbReference type="ChEBI" id="CHEBI:18420"/>
    </cofactor>
</comment>
<dbReference type="FunFam" id="3.30.310.80:FF:000011">
    <property type="entry name" value="Non-specific serine/threonine protein kinase"/>
    <property type="match status" value="1"/>
</dbReference>
<reference evidence="19" key="1">
    <citation type="submission" date="2011-12" db="EMBL/GenBank/DDBJ databases">
        <authorList>
            <person name="Moon E.-K."/>
            <person name="Chung D.-I."/>
            <person name="Hong Y."/>
            <person name="Kong H.-H."/>
        </authorList>
    </citation>
    <scope>NUCLEOTIDE SEQUENCE</scope>
</reference>
<dbReference type="CDD" id="cd12121">
    <property type="entry name" value="MARK_C_like"/>
    <property type="match status" value="1"/>
</dbReference>
<evidence type="ECO:0000256" key="6">
    <source>
        <dbReference type="ARBA" id="ARBA00022679"/>
    </source>
</evidence>
<keyword evidence="19" id="KW-0934">Plastid</keyword>
<dbReference type="FunFam" id="1.10.510.10:FF:000156">
    <property type="entry name" value="Serine/threonine-protein kinase SIK3 homolog"/>
    <property type="match status" value="1"/>
</dbReference>
<evidence type="ECO:0000259" key="16">
    <source>
        <dbReference type="PROSITE" id="PS50011"/>
    </source>
</evidence>
<dbReference type="Pfam" id="PF00069">
    <property type="entry name" value="Pkinase"/>
    <property type="match status" value="1"/>
</dbReference>
<dbReference type="FunFam" id="3.30.200.20:FF:000003">
    <property type="entry name" value="Non-specific serine/threonine protein kinase"/>
    <property type="match status" value="1"/>
</dbReference>
<comment type="catalytic activity">
    <reaction evidence="13">
        <text>L-seryl-[protein] + ATP = O-phospho-L-seryl-[protein] + ADP + H(+)</text>
        <dbReference type="Rhea" id="RHEA:17989"/>
        <dbReference type="Rhea" id="RHEA-COMP:9863"/>
        <dbReference type="Rhea" id="RHEA-COMP:11604"/>
        <dbReference type="ChEBI" id="CHEBI:15378"/>
        <dbReference type="ChEBI" id="CHEBI:29999"/>
        <dbReference type="ChEBI" id="CHEBI:30616"/>
        <dbReference type="ChEBI" id="CHEBI:83421"/>
        <dbReference type="ChEBI" id="CHEBI:456216"/>
        <dbReference type="EC" id="2.7.11.1"/>
    </reaction>
</comment>
<keyword evidence="11" id="KW-0460">Magnesium</keyword>
<dbReference type="EMBL" id="JQ253395">
    <property type="protein sequence ID" value="AFD36249.1"/>
    <property type="molecule type" value="mRNA"/>
</dbReference>